<evidence type="ECO:0000313" key="3">
    <source>
        <dbReference type="Proteomes" id="UP000309133"/>
    </source>
</evidence>
<name>A0A4S4FNC5_9MICO</name>
<evidence type="ECO:0000259" key="1">
    <source>
        <dbReference type="Pfam" id="PF06283"/>
    </source>
</evidence>
<dbReference type="Pfam" id="PF06283">
    <property type="entry name" value="ThuA"/>
    <property type="match status" value="1"/>
</dbReference>
<dbReference type="RefSeq" id="WP_136427394.1">
    <property type="nucleotide sequence ID" value="NZ_SSSM01000004.1"/>
</dbReference>
<dbReference type="InterPro" id="IPR029062">
    <property type="entry name" value="Class_I_gatase-like"/>
</dbReference>
<dbReference type="EMBL" id="SSSM01000004">
    <property type="protein sequence ID" value="THG30985.1"/>
    <property type="molecule type" value="Genomic_DNA"/>
</dbReference>
<comment type="caution">
    <text evidence="2">The sequence shown here is derived from an EMBL/GenBank/DDBJ whole genome shotgun (WGS) entry which is preliminary data.</text>
</comment>
<protein>
    <submittedName>
        <fullName evidence="2">ThuA domain-containing protein</fullName>
    </submittedName>
</protein>
<accession>A0A4S4FNC5</accession>
<dbReference type="OrthoDB" id="3350268at2"/>
<gene>
    <name evidence="2" type="ORF">E6C64_10290</name>
</gene>
<keyword evidence="3" id="KW-1185">Reference proteome</keyword>
<evidence type="ECO:0000313" key="2">
    <source>
        <dbReference type="EMBL" id="THG30985.1"/>
    </source>
</evidence>
<dbReference type="Gene3D" id="3.40.50.880">
    <property type="match status" value="1"/>
</dbReference>
<feature type="domain" description="ThuA-like" evidence="1">
    <location>
        <begin position="11"/>
        <end position="220"/>
    </location>
</feature>
<dbReference type="SUPFAM" id="SSF52317">
    <property type="entry name" value="Class I glutamine amidotransferase-like"/>
    <property type="match status" value="1"/>
</dbReference>
<dbReference type="Proteomes" id="UP000309133">
    <property type="component" value="Unassembled WGS sequence"/>
</dbReference>
<sequence>MGAADTGSTRVVIVRGEGPHTDQWHSLDDTSAAIARVLEEGVGCAVDVVGTDELTAESLADAALVIVNASSNLDLEPGSSRAVVDLLVASVARGRALLGVHSSSIAFRDDPRWAETLGGRWIRGVSWHPPIGAADVVLTSAGSALFGVTDFAAHDERYTDLEVASDVEVLAFHREGAAEYPLVWSCPTAAGRVGYSALGHGIESYDSPGHRAMLVALVRWLIG</sequence>
<dbReference type="InterPro" id="IPR029010">
    <property type="entry name" value="ThuA-like"/>
</dbReference>
<organism evidence="2 3">
    <name type="scientific">Naasia lichenicola</name>
    <dbReference type="NCBI Taxonomy" id="2565933"/>
    <lineage>
        <taxon>Bacteria</taxon>
        <taxon>Bacillati</taxon>
        <taxon>Actinomycetota</taxon>
        <taxon>Actinomycetes</taxon>
        <taxon>Micrococcales</taxon>
        <taxon>Microbacteriaceae</taxon>
        <taxon>Naasia</taxon>
    </lineage>
</organism>
<dbReference type="AlphaFoldDB" id="A0A4S4FNC5"/>
<proteinExistence type="predicted"/>
<reference evidence="2 3" key="1">
    <citation type="submission" date="2019-04" db="EMBL/GenBank/DDBJ databases">
        <authorList>
            <person name="Jiang L."/>
        </authorList>
    </citation>
    <scope>NUCLEOTIDE SEQUENCE [LARGE SCALE GENOMIC DNA]</scope>
    <source>
        <strain evidence="2 3">YIM 131853</strain>
    </source>
</reference>